<feature type="chain" id="PRO_5044026739" description="Right handed beta helix domain-containing protein" evidence="1">
    <location>
        <begin position="20"/>
        <end position="586"/>
    </location>
</feature>
<dbReference type="InterPro" id="IPR011050">
    <property type="entry name" value="Pectin_lyase_fold/virulence"/>
</dbReference>
<accession>A0AAW8DDG2</accession>
<dbReference type="Proteomes" id="UP001230951">
    <property type="component" value="Unassembled WGS sequence"/>
</dbReference>
<comment type="caution">
    <text evidence="2">The sequence shown here is derived from an EMBL/GenBank/DDBJ whole genome shotgun (WGS) entry which is preliminary data.</text>
</comment>
<protein>
    <recommendedName>
        <fullName evidence="6">Right handed beta helix domain-containing protein</fullName>
    </recommendedName>
</protein>
<dbReference type="Gene3D" id="2.60.120.260">
    <property type="entry name" value="Galactose-binding domain-like"/>
    <property type="match status" value="1"/>
</dbReference>
<evidence type="ECO:0000313" key="2">
    <source>
        <dbReference type="EMBL" id="MDP9904669.1"/>
    </source>
</evidence>
<dbReference type="EMBL" id="JAUSRG010000003">
    <property type="protein sequence ID" value="MDP9904669.1"/>
    <property type="molecule type" value="Genomic_DNA"/>
</dbReference>
<gene>
    <name evidence="2" type="ORF">J2S90_001624</name>
    <name evidence="3" type="ORF">J2S93_002329</name>
</gene>
<dbReference type="SUPFAM" id="SSF51126">
    <property type="entry name" value="Pectin lyase-like"/>
    <property type="match status" value="1"/>
</dbReference>
<dbReference type="EMBL" id="JAUSTF010000004">
    <property type="protein sequence ID" value="MDQ0180902.1"/>
    <property type="molecule type" value="Genomic_DNA"/>
</dbReference>
<reference evidence="2 4" key="1">
    <citation type="submission" date="2023-07" db="EMBL/GenBank/DDBJ databases">
        <title>Sorghum-associated microbial communities from plants grown in Nebraska, USA.</title>
        <authorList>
            <person name="Schachtman D."/>
        </authorList>
    </citation>
    <scope>NUCLEOTIDE SEQUENCE</scope>
    <source>
        <strain evidence="2">DS1006</strain>
        <strain evidence="3 4">DS1016</strain>
    </source>
</reference>
<dbReference type="Proteomes" id="UP001242995">
    <property type="component" value="Unassembled WGS sequence"/>
</dbReference>
<evidence type="ECO:0000313" key="4">
    <source>
        <dbReference type="Proteomes" id="UP001230951"/>
    </source>
</evidence>
<dbReference type="RefSeq" id="WP_306960501.1">
    <property type="nucleotide sequence ID" value="NZ_JAUSRG010000003.1"/>
</dbReference>
<evidence type="ECO:0000313" key="3">
    <source>
        <dbReference type="EMBL" id="MDQ0180902.1"/>
    </source>
</evidence>
<dbReference type="AlphaFoldDB" id="A0AAW8DDG2"/>
<evidence type="ECO:0000313" key="5">
    <source>
        <dbReference type="Proteomes" id="UP001242995"/>
    </source>
</evidence>
<name>A0AAW8DDG2_9MICC</name>
<evidence type="ECO:0008006" key="6">
    <source>
        <dbReference type="Google" id="ProtNLM"/>
    </source>
</evidence>
<keyword evidence="1" id="KW-0732">Signal</keyword>
<keyword evidence="4" id="KW-1185">Reference proteome</keyword>
<dbReference type="InterPro" id="IPR012334">
    <property type="entry name" value="Pectin_lyas_fold"/>
</dbReference>
<organism evidence="2 5">
    <name type="scientific">Arthrobacter bambusae</name>
    <dbReference type="NCBI Taxonomy" id="1338426"/>
    <lineage>
        <taxon>Bacteria</taxon>
        <taxon>Bacillati</taxon>
        <taxon>Actinomycetota</taxon>
        <taxon>Actinomycetes</taxon>
        <taxon>Micrococcales</taxon>
        <taxon>Micrococcaceae</taxon>
        <taxon>Arthrobacter</taxon>
    </lineage>
</organism>
<proteinExistence type="predicted"/>
<sequence>MLWSVALCLALSTAAAVLAVDRGASAGISAGATGIVSGTTYFIDANGGEDSNSGTSPTRPWKTLARASIVTLEPGDAVLLARGSTWKGQTLQPMGSGTPESPIRIGAYGAGTRPHIAPGIGVKTYAIHLVDDDGYRITDLELSDTYGGIVAYSRGTYEHRYLWIENVFFHDITGKDTGFNTTGCATCYPAPDLRFGTGIAFGGRGDGHSTVFSDITVKDSEFLRTDAGIETVPAGTVNPGMWRNLNIVNSRFTDSFRTGAIDLYYVSGGTTSEVMVKDTGAVGMNWGIGAFQIVGSRDYTVQDSKFLDTKRPHNCRDKNGALIDCPDGVGFDFESDNQHITLRESTISGNAGPAILFPGNNPVWPGQQSDLVIDHNTIENNNSTDSRGDTVFYADHDATWNPGSAGVFSNNTIRLRDQGQDFATAPLIFDPDNLVYDQHGTLVFSGPAKPTATDDASSPAFVYRGTPGAPVQSVWQSAKCPGCSGGTTTSSDAAGATYTAFFDGTQAVLRAPVGPQYGTAAISVDGSPEAYIDTYSGQAVPSRPIFVTGILPNGAHRIHVRVTGTKNNASTGIRIGVDALAVAGGT</sequence>
<dbReference type="Gene3D" id="2.160.20.10">
    <property type="entry name" value="Single-stranded right-handed beta-helix, Pectin lyase-like"/>
    <property type="match status" value="1"/>
</dbReference>
<evidence type="ECO:0000256" key="1">
    <source>
        <dbReference type="SAM" id="SignalP"/>
    </source>
</evidence>
<feature type="signal peptide" evidence="1">
    <location>
        <begin position="1"/>
        <end position="19"/>
    </location>
</feature>